<comment type="caution">
    <text evidence="6">The sequence shown here is derived from an EMBL/GenBank/DDBJ whole genome shotgun (WGS) entry which is preliminary data.</text>
</comment>
<dbReference type="PROSITE" id="PS51257">
    <property type="entry name" value="PROKAR_LIPOPROTEIN"/>
    <property type="match status" value="1"/>
</dbReference>
<dbReference type="NCBIfam" id="TIGR01730">
    <property type="entry name" value="RND_mfp"/>
    <property type="match status" value="1"/>
</dbReference>
<accession>A0AAE3AB90</accession>
<dbReference type="Pfam" id="PF25917">
    <property type="entry name" value="BSH_RND"/>
    <property type="match status" value="1"/>
</dbReference>
<feature type="chain" id="PRO_5042003584" evidence="4">
    <location>
        <begin position="22"/>
        <end position="571"/>
    </location>
</feature>
<dbReference type="GO" id="GO:0015562">
    <property type="term" value="F:efflux transmembrane transporter activity"/>
    <property type="evidence" value="ECO:0007669"/>
    <property type="project" value="TreeGrafter"/>
</dbReference>
<feature type="coiled-coil region" evidence="2">
    <location>
        <begin position="127"/>
        <end position="248"/>
    </location>
</feature>
<dbReference type="GO" id="GO:1990281">
    <property type="term" value="C:efflux pump complex"/>
    <property type="evidence" value="ECO:0007669"/>
    <property type="project" value="TreeGrafter"/>
</dbReference>
<feature type="coiled-coil region" evidence="2">
    <location>
        <begin position="284"/>
        <end position="311"/>
    </location>
</feature>
<dbReference type="SUPFAM" id="SSF111369">
    <property type="entry name" value="HlyD-like secretion proteins"/>
    <property type="match status" value="2"/>
</dbReference>
<dbReference type="RefSeq" id="WP_308459923.1">
    <property type="nucleotide sequence ID" value="NZ_JAJEPS010000016.1"/>
</dbReference>
<sequence length="571" mass="61200">MNRKRLIAMGIIMTLSMSTVACGKKEEKTEISKVAVEVENPTTGELTNDTTYIGTVEPQQQVYVTPKVSGTVTAAYFEVGDTVKEGDVLFKIDDEAAQLQMKSAEASYSQAEAGVTAATSGSRDLQNYQTEEQIRQLKEKLSDADDSIDDMEDDLDKLREQKGTASKQVTTTQATVDQLTEALGVQKNALADAQESSDTKTKRIQEIDDKLGTLTDDSEEKTDLQKEKEELTKDVAALTETIKDTTTEITATSSQLAIAKQGLSTAQAALNSIESGKTQLKSGIEQLKDGKDTIQDNLNTAEQTYSITQNEVYPETDATYVAQLQAASVGVDSAKMQLDFYTVKAPISGVVEAANVKKEDMAAAGNPAYIISNKDSMTVTFNVTEKAKNTMNVGDHVTVERNGETFDGTITEIGTMAGQQTKLFQVKATIPGAGDKLPNGVSVKVSATTEKEDGSTLVPFDALYFSGGDAYVYCVVDNKLVRTSVTVGLMDDDHAIIEDGLDADSLVVSNWSSKLRNGADAEIVSLNGESVASPEQEEDAAKEEATEDTPADAAAENEKTDNSASDEEAAE</sequence>
<dbReference type="Gene3D" id="2.40.30.170">
    <property type="match status" value="1"/>
</dbReference>
<evidence type="ECO:0000313" key="6">
    <source>
        <dbReference type="EMBL" id="MCC2127225.1"/>
    </source>
</evidence>
<reference evidence="6 7" key="1">
    <citation type="submission" date="2021-10" db="EMBL/GenBank/DDBJ databases">
        <title>Anaerobic single-cell dispensing facilitates the cultivation of human gut bacteria.</title>
        <authorList>
            <person name="Afrizal A."/>
        </authorList>
    </citation>
    <scope>NUCLEOTIDE SEQUENCE [LARGE SCALE GENOMIC DNA]</scope>
    <source>
        <strain evidence="6 7">CLA-AA-H276</strain>
    </source>
</reference>
<feature type="domain" description="Multidrug resistance protein MdtA-like barrel-sandwich hybrid" evidence="5">
    <location>
        <begin position="61"/>
        <end position="371"/>
    </location>
</feature>
<dbReference type="SUPFAM" id="SSF57997">
    <property type="entry name" value="Tropomyosin"/>
    <property type="match status" value="1"/>
</dbReference>
<evidence type="ECO:0000313" key="7">
    <source>
        <dbReference type="Proteomes" id="UP001198220"/>
    </source>
</evidence>
<evidence type="ECO:0000256" key="1">
    <source>
        <dbReference type="ARBA" id="ARBA00009477"/>
    </source>
</evidence>
<dbReference type="Gene3D" id="1.10.287.2610">
    <property type="match status" value="1"/>
</dbReference>
<protein>
    <submittedName>
        <fullName evidence="6">Efflux RND transporter periplasmic adaptor subunit</fullName>
    </submittedName>
</protein>
<evidence type="ECO:0000259" key="5">
    <source>
        <dbReference type="Pfam" id="PF25917"/>
    </source>
</evidence>
<name>A0AAE3AB90_9FIRM</name>
<dbReference type="EMBL" id="JAJEPS010000016">
    <property type="protein sequence ID" value="MCC2127225.1"/>
    <property type="molecule type" value="Genomic_DNA"/>
</dbReference>
<dbReference type="Gene3D" id="2.40.420.20">
    <property type="match status" value="1"/>
</dbReference>
<evidence type="ECO:0000256" key="4">
    <source>
        <dbReference type="SAM" id="SignalP"/>
    </source>
</evidence>
<keyword evidence="2" id="KW-0175">Coiled coil</keyword>
<gene>
    <name evidence="6" type="ORF">LKD36_13715</name>
</gene>
<keyword evidence="4" id="KW-0732">Signal</keyword>
<feature type="compositionally biased region" description="Acidic residues" evidence="3">
    <location>
        <begin position="535"/>
        <end position="550"/>
    </location>
</feature>
<organism evidence="6 7">
    <name type="scientific">Hominiventricola filiformis</name>
    <dbReference type="NCBI Taxonomy" id="2885352"/>
    <lineage>
        <taxon>Bacteria</taxon>
        <taxon>Bacillati</taxon>
        <taxon>Bacillota</taxon>
        <taxon>Clostridia</taxon>
        <taxon>Lachnospirales</taxon>
        <taxon>Lachnospiraceae</taxon>
        <taxon>Hominiventricola</taxon>
    </lineage>
</organism>
<dbReference type="AlphaFoldDB" id="A0AAE3AB90"/>
<dbReference type="PANTHER" id="PTHR30469">
    <property type="entry name" value="MULTIDRUG RESISTANCE PROTEIN MDTA"/>
    <property type="match status" value="1"/>
</dbReference>
<evidence type="ECO:0000256" key="2">
    <source>
        <dbReference type="SAM" id="Coils"/>
    </source>
</evidence>
<feature type="signal peptide" evidence="4">
    <location>
        <begin position="1"/>
        <end position="21"/>
    </location>
</feature>
<dbReference type="Gene3D" id="2.40.50.100">
    <property type="match status" value="1"/>
</dbReference>
<comment type="similarity">
    <text evidence="1">Belongs to the membrane fusion protein (MFP) (TC 8.A.1) family.</text>
</comment>
<evidence type="ECO:0000256" key="3">
    <source>
        <dbReference type="SAM" id="MobiDB-lite"/>
    </source>
</evidence>
<feature type="region of interest" description="Disordered" evidence="3">
    <location>
        <begin position="526"/>
        <end position="571"/>
    </location>
</feature>
<dbReference type="Proteomes" id="UP001198220">
    <property type="component" value="Unassembled WGS sequence"/>
</dbReference>
<dbReference type="InterPro" id="IPR058625">
    <property type="entry name" value="MdtA-like_BSH"/>
</dbReference>
<keyword evidence="7" id="KW-1185">Reference proteome</keyword>
<dbReference type="InterPro" id="IPR006143">
    <property type="entry name" value="RND_pump_MFP"/>
</dbReference>
<proteinExistence type="inferred from homology"/>